<proteinExistence type="predicted"/>
<dbReference type="KEGG" id="ami:Amir_4435"/>
<dbReference type="Gene3D" id="3.30.428.10">
    <property type="entry name" value="HIT-like"/>
    <property type="match status" value="1"/>
</dbReference>
<dbReference type="EMBL" id="CP001630">
    <property type="protein sequence ID" value="ACU38281.1"/>
    <property type="molecule type" value="Genomic_DNA"/>
</dbReference>
<dbReference type="AlphaFoldDB" id="C6WK68"/>
<dbReference type="InterPro" id="IPR036265">
    <property type="entry name" value="HIT-like_sf"/>
</dbReference>
<dbReference type="OrthoDB" id="9784774at2"/>
<reference evidence="1 2" key="1">
    <citation type="journal article" date="2009" name="Stand. Genomic Sci.">
        <title>Complete genome sequence of Actinosynnema mirum type strain (101).</title>
        <authorList>
            <person name="Land M."/>
            <person name="Lapidus A."/>
            <person name="Mayilraj S."/>
            <person name="Chen F."/>
            <person name="Copeland A."/>
            <person name="Del Rio T.G."/>
            <person name="Nolan M."/>
            <person name="Lucas S."/>
            <person name="Tice H."/>
            <person name="Cheng J.F."/>
            <person name="Chertkov O."/>
            <person name="Bruce D."/>
            <person name="Goodwin L."/>
            <person name="Pitluck S."/>
            <person name="Rohde M."/>
            <person name="Goker M."/>
            <person name="Pati A."/>
            <person name="Ivanova N."/>
            <person name="Mavromatis K."/>
            <person name="Chen A."/>
            <person name="Palaniappan K."/>
            <person name="Hauser L."/>
            <person name="Chang Y.J."/>
            <person name="Jeffries C.C."/>
            <person name="Brettin T."/>
            <person name="Detter J.C."/>
            <person name="Han C."/>
            <person name="Chain P."/>
            <person name="Tindall B.J."/>
            <person name="Bristow J."/>
            <person name="Eisen J.A."/>
            <person name="Markowitz V."/>
            <person name="Hugenholtz P."/>
            <person name="Kyrpides N.C."/>
            <person name="Klenk H.P."/>
        </authorList>
    </citation>
    <scope>NUCLEOTIDE SEQUENCE [LARGE SCALE GENOMIC DNA]</scope>
    <source>
        <strain evidence="2">ATCC 29888 / DSM 43827 / JCM 3225 / NBRC 14064 / NCIMB 13271 / NRRL B-12336 / IMRU 3971 / 101</strain>
    </source>
</reference>
<organism evidence="1 2">
    <name type="scientific">Actinosynnema mirum (strain ATCC 29888 / DSM 43827 / JCM 3225 / NBRC 14064 / NCIMB 13271 / NRRL B-12336 / IMRU 3971 / 101)</name>
    <dbReference type="NCBI Taxonomy" id="446462"/>
    <lineage>
        <taxon>Bacteria</taxon>
        <taxon>Bacillati</taxon>
        <taxon>Actinomycetota</taxon>
        <taxon>Actinomycetes</taxon>
        <taxon>Pseudonocardiales</taxon>
        <taxon>Pseudonocardiaceae</taxon>
        <taxon>Actinosynnema</taxon>
    </lineage>
</organism>
<name>C6WK68_ACTMD</name>
<dbReference type="GO" id="GO:0016787">
    <property type="term" value="F:hydrolase activity"/>
    <property type="evidence" value="ECO:0007669"/>
    <property type="project" value="UniProtKB-KW"/>
</dbReference>
<dbReference type="HOGENOM" id="CLU_2893754_0_0_11"/>
<keyword evidence="2" id="KW-1185">Reference proteome</keyword>
<evidence type="ECO:0000313" key="1">
    <source>
        <dbReference type="EMBL" id="ACU38281.1"/>
    </source>
</evidence>
<keyword evidence="1" id="KW-0378">Hydrolase</keyword>
<protein>
    <submittedName>
        <fullName evidence="1">HIT family hydrolase</fullName>
    </submittedName>
</protein>
<accession>C6WK68</accession>
<dbReference type="SUPFAM" id="SSF54197">
    <property type="entry name" value="HIT-like"/>
    <property type="match status" value="1"/>
</dbReference>
<dbReference type="STRING" id="446462.Amir_4435"/>
<dbReference type="RefSeq" id="WP_015803168.1">
    <property type="nucleotide sequence ID" value="NC_013093.1"/>
</dbReference>
<sequence>MVCLICRKHGGEGPLVGPRVWHDDLVVVTHHPAGFPGHLLVDSRRHAPELADLASRLTEHFR</sequence>
<evidence type="ECO:0000313" key="2">
    <source>
        <dbReference type="Proteomes" id="UP000002213"/>
    </source>
</evidence>
<dbReference type="Proteomes" id="UP000002213">
    <property type="component" value="Chromosome"/>
</dbReference>
<gene>
    <name evidence="1" type="ordered locus">Amir_4435</name>
</gene>